<reference evidence="1 2" key="1">
    <citation type="journal article" date="2022" name="bioRxiv">
        <title>Genomics of Preaxostyla Flagellates Illuminates Evolutionary Transitions and the Path Towards Mitochondrial Loss.</title>
        <authorList>
            <person name="Novak L.V.F."/>
            <person name="Treitli S.C."/>
            <person name="Pyrih J."/>
            <person name="Halakuc P."/>
            <person name="Pipaliya S.V."/>
            <person name="Vacek V."/>
            <person name="Brzon O."/>
            <person name="Soukal P."/>
            <person name="Eme L."/>
            <person name="Dacks J.B."/>
            <person name="Karnkowska A."/>
            <person name="Elias M."/>
            <person name="Hampl V."/>
        </authorList>
    </citation>
    <scope>NUCLEOTIDE SEQUENCE [LARGE SCALE GENOMIC DNA]</scope>
    <source>
        <strain evidence="1">NAU3</strain>
        <tissue evidence="1">Gut</tissue>
    </source>
</reference>
<organism evidence="1 2">
    <name type="scientific">Blattamonas nauphoetae</name>
    <dbReference type="NCBI Taxonomy" id="2049346"/>
    <lineage>
        <taxon>Eukaryota</taxon>
        <taxon>Metamonada</taxon>
        <taxon>Preaxostyla</taxon>
        <taxon>Oxymonadida</taxon>
        <taxon>Blattamonas</taxon>
    </lineage>
</organism>
<keyword evidence="2" id="KW-1185">Reference proteome</keyword>
<name>A0ABQ9X7L7_9EUKA</name>
<dbReference type="EMBL" id="JARBJD010000190">
    <property type="protein sequence ID" value="KAK2947824.1"/>
    <property type="molecule type" value="Genomic_DNA"/>
</dbReference>
<accession>A0ABQ9X7L7</accession>
<gene>
    <name evidence="1" type="ORF">BLNAU_17244</name>
</gene>
<evidence type="ECO:0000313" key="1">
    <source>
        <dbReference type="EMBL" id="KAK2947824.1"/>
    </source>
</evidence>
<dbReference type="SUPFAM" id="SSF48371">
    <property type="entry name" value="ARM repeat"/>
    <property type="match status" value="1"/>
</dbReference>
<comment type="caution">
    <text evidence="1">The sequence shown here is derived from an EMBL/GenBank/DDBJ whole genome shotgun (WGS) entry which is preliminary data.</text>
</comment>
<evidence type="ECO:0000313" key="2">
    <source>
        <dbReference type="Proteomes" id="UP001281761"/>
    </source>
</evidence>
<protein>
    <submittedName>
        <fullName evidence="1">Uncharacterized protein</fullName>
    </submittedName>
</protein>
<dbReference type="InterPro" id="IPR016024">
    <property type="entry name" value="ARM-type_fold"/>
</dbReference>
<dbReference type="Proteomes" id="UP001281761">
    <property type="component" value="Unassembled WGS sequence"/>
</dbReference>
<sequence length="366" mass="41418">MGKIELSSMIQEETIHQLVTQNSSPSSTSNIDVIFVPDRDPFLNFDHTSELSLDDKSKIYRSLVALVKEGYHFDNALEDKTVHFLKNLAPSWYNRQFTATLVTGLVPSSSDSPSDFVESVLTLLTSPHSTVVAAALSFLNTIVNFSVPAVKLLFVKSDLITSVLTIVQPHTLPIAGNEEILDKLIAIVSSLAYLIDPSFLRKLRITAAVEKSSHREVIFRKVVVPSYQYVTFLISNRHVLNRHLFGSFMDELNTFLQISPFHRPMLEFVLASPIVLVFSSCLSSLGNRDFLHSLLRNIEYSIRQWKPEDGEVVHSRKRMMQALFSEGFEDTLEQMLLHGEDGTFRNYVVTDCRSIFQLMGKNVTRM</sequence>
<proteinExistence type="predicted"/>